<name>A0ABV2RVQ1_BRAJP</name>
<organism evidence="1 2">
    <name type="scientific">Bradyrhizobium japonicum</name>
    <dbReference type="NCBI Taxonomy" id="375"/>
    <lineage>
        <taxon>Bacteria</taxon>
        <taxon>Pseudomonadati</taxon>
        <taxon>Pseudomonadota</taxon>
        <taxon>Alphaproteobacteria</taxon>
        <taxon>Hyphomicrobiales</taxon>
        <taxon>Nitrobacteraceae</taxon>
        <taxon>Bradyrhizobium</taxon>
    </lineage>
</organism>
<dbReference type="EMBL" id="JBEPTQ010000002">
    <property type="protein sequence ID" value="MET4720675.1"/>
    <property type="molecule type" value="Genomic_DNA"/>
</dbReference>
<dbReference type="NCBIfam" id="NF047412">
    <property type="entry name" value="sig_GCG_CRPN_rpt"/>
    <property type="match status" value="1"/>
</dbReference>
<dbReference type="Proteomes" id="UP001549291">
    <property type="component" value="Unassembled WGS sequence"/>
</dbReference>
<gene>
    <name evidence="1" type="ORF">ABIF63_004781</name>
</gene>
<evidence type="ECO:0000313" key="1">
    <source>
        <dbReference type="EMBL" id="MET4720675.1"/>
    </source>
</evidence>
<keyword evidence="2" id="KW-1185">Reference proteome</keyword>
<proteinExistence type="predicted"/>
<evidence type="ECO:0000313" key="2">
    <source>
        <dbReference type="Proteomes" id="UP001549291"/>
    </source>
</evidence>
<sequence length="111" mass="11849">MSFDSLCAASANPLRICPKNLPKDKKEDHMKYLFAAVMLASAVVGFSEAASAAGGCGPGWYRGPYGGCRPMRGAVVVRPAPVVVAPPVVVVPRARVCPYGFRWWGGRCRPI</sequence>
<reference evidence="1 2" key="1">
    <citation type="submission" date="2024-06" db="EMBL/GenBank/DDBJ databases">
        <title>Genomic Encyclopedia of Type Strains, Phase V (KMG-V): Genome sequencing to study the core and pangenomes of soil and plant-associated prokaryotes.</title>
        <authorList>
            <person name="Whitman W."/>
        </authorList>
    </citation>
    <scope>NUCLEOTIDE SEQUENCE [LARGE SCALE GENOMIC DNA]</scope>
    <source>
        <strain evidence="1 2">USDA 160</strain>
    </source>
</reference>
<dbReference type="InterPro" id="IPR058110">
    <property type="entry name" value="GCG_CRPN_dom"/>
</dbReference>
<comment type="caution">
    <text evidence="1">The sequence shown here is derived from an EMBL/GenBank/DDBJ whole genome shotgun (WGS) entry which is preliminary data.</text>
</comment>
<protein>
    <submittedName>
        <fullName evidence="1">Uncharacterized protein</fullName>
    </submittedName>
</protein>
<accession>A0ABV2RVQ1</accession>